<dbReference type="Proteomes" id="UP000191612">
    <property type="component" value="Unassembled WGS sequence"/>
</dbReference>
<protein>
    <submittedName>
        <fullName evidence="1">Uncharacterized protein</fullName>
    </submittedName>
</protein>
<evidence type="ECO:0000313" key="1">
    <source>
        <dbReference type="EMBL" id="OQE02249.1"/>
    </source>
</evidence>
<dbReference type="EMBL" id="MDYO01000002">
    <property type="protein sequence ID" value="OQE02249.1"/>
    <property type="molecule type" value="Genomic_DNA"/>
</dbReference>
<dbReference type="AlphaFoldDB" id="A0A1V6RLD7"/>
<comment type="caution">
    <text evidence="1">The sequence shown here is derived from an EMBL/GenBank/DDBJ whole genome shotgun (WGS) entry which is preliminary data.</text>
</comment>
<reference evidence="2" key="1">
    <citation type="journal article" date="2017" name="Nat. Microbiol.">
        <title>Global analysis of biosynthetic gene clusters reveals vast potential of secondary metabolite production in Penicillium species.</title>
        <authorList>
            <person name="Nielsen J.C."/>
            <person name="Grijseels S."/>
            <person name="Prigent S."/>
            <person name="Ji B."/>
            <person name="Dainat J."/>
            <person name="Nielsen K.F."/>
            <person name="Frisvad J.C."/>
            <person name="Workman M."/>
            <person name="Nielsen J."/>
        </authorList>
    </citation>
    <scope>NUCLEOTIDE SEQUENCE [LARGE SCALE GENOMIC DNA]</scope>
    <source>
        <strain evidence="2">IBT 29525</strain>
    </source>
</reference>
<accession>A0A1V6RLD7</accession>
<proteinExistence type="predicted"/>
<gene>
    <name evidence="1" type="ORF">PENSOL_c002G10599</name>
</gene>
<evidence type="ECO:0000313" key="2">
    <source>
        <dbReference type="Proteomes" id="UP000191612"/>
    </source>
</evidence>
<name>A0A1V6RLD7_9EURO</name>
<organism evidence="1 2">
    <name type="scientific">Penicillium solitum</name>
    <dbReference type="NCBI Taxonomy" id="60172"/>
    <lineage>
        <taxon>Eukaryota</taxon>
        <taxon>Fungi</taxon>
        <taxon>Dikarya</taxon>
        <taxon>Ascomycota</taxon>
        <taxon>Pezizomycotina</taxon>
        <taxon>Eurotiomycetes</taxon>
        <taxon>Eurotiomycetidae</taxon>
        <taxon>Eurotiales</taxon>
        <taxon>Aspergillaceae</taxon>
        <taxon>Penicillium</taxon>
    </lineage>
</organism>
<keyword evidence="2" id="KW-1185">Reference proteome</keyword>
<dbReference type="STRING" id="60172.A0A1V6RLD7"/>
<sequence length="39" mass="4179">MTQFDLFVATRASHAALLPVVLIASFINEARPAPIINIG</sequence>